<keyword evidence="1" id="KW-0418">Kinase</keyword>
<dbReference type="SUPFAM" id="SSF53067">
    <property type="entry name" value="Actin-like ATPase domain"/>
    <property type="match status" value="1"/>
</dbReference>
<dbReference type="GO" id="GO:0005524">
    <property type="term" value="F:ATP binding"/>
    <property type="evidence" value="ECO:0007669"/>
    <property type="project" value="InterPro"/>
</dbReference>
<accession>A0A8J3D383</accession>
<name>A0A8J3D383_9BACT</name>
<dbReference type="Pfam" id="PF03702">
    <property type="entry name" value="AnmK"/>
    <property type="match status" value="1"/>
</dbReference>
<dbReference type="AlphaFoldDB" id="A0A8J3D383"/>
<evidence type="ECO:0000313" key="1">
    <source>
        <dbReference type="EMBL" id="GHB52280.1"/>
    </source>
</evidence>
<dbReference type="PANTHER" id="PTHR30605:SF0">
    <property type="entry name" value="ANHYDRO-N-ACETYLMURAMIC ACID KINASE"/>
    <property type="match status" value="1"/>
</dbReference>
<keyword evidence="1" id="KW-0808">Transferase</keyword>
<gene>
    <name evidence="1" type="ORF">GCM10008106_36200</name>
</gene>
<dbReference type="InterPro" id="IPR005338">
    <property type="entry name" value="Anhydro_N_Ac-Mur_kinase"/>
</dbReference>
<dbReference type="GO" id="GO:0016301">
    <property type="term" value="F:kinase activity"/>
    <property type="evidence" value="ECO:0007669"/>
    <property type="project" value="UniProtKB-KW"/>
</dbReference>
<dbReference type="InterPro" id="IPR043129">
    <property type="entry name" value="ATPase_NBD"/>
</dbReference>
<organism evidence="1 2">
    <name type="scientific">Mongoliitalea lutea</name>
    <dbReference type="NCBI Taxonomy" id="849756"/>
    <lineage>
        <taxon>Bacteria</taxon>
        <taxon>Pseudomonadati</taxon>
        <taxon>Bacteroidota</taxon>
        <taxon>Cytophagia</taxon>
        <taxon>Cytophagales</taxon>
        <taxon>Cyclobacteriaceae</taxon>
        <taxon>Mongoliitalea</taxon>
    </lineage>
</organism>
<protein>
    <submittedName>
        <fullName evidence="1">Anhydro-N-acetylmuramic acid kinase</fullName>
    </submittedName>
</protein>
<dbReference type="RefSeq" id="WP_229800732.1">
    <property type="nucleotide sequence ID" value="NZ_BMYF01000030.1"/>
</dbReference>
<dbReference type="Gene3D" id="3.30.420.40">
    <property type="match status" value="2"/>
</dbReference>
<dbReference type="GO" id="GO:0009254">
    <property type="term" value="P:peptidoglycan turnover"/>
    <property type="evidence" value="ECO:0007669"/>
    <property type="project" value="InterPro"/>
</dbReference>
<comment type="caution">
    <text evidence="1">The sequence shown here is derived from an EMBL/GenBank/DDBJ whole genome shotgun (WGS) entry which is preliminary data.</text>
</comment>
<evidence type="ECO:0000313" key="2">
    <source>
        <dbReference type="Proteomes" id="UP000642809"/>
    </source>
</evidence>
<dbReference type="EMBL" id="BMYF01000030">
    <property type="protein sequence ID" value="GHB52280.1"/>
    <property type="molecule type" value="Genomic_DNA"/>
</dbReference>
<dbReference type="PANTHER" id="PTHR30605">
    <property type="entry name" value="ANHYDRO-N-ACETYLMURAMIC ACID KINASE"/>
    <property type="match status" value="1"/>
</dbReference>
<keyword evidence="2" id="KW-1185">Reference proteome</keyword>
<sequence length="352" mass="38926">MQTYEMIGLMSGTSGDGLDIAFSRFHSKDSWTYEIPYAETIPFPKKLAKRLVKSHELSGLELSLLDVEFGRWMGEQVKVFCERHSLQPQAVASHGHTVFHQPKKKLSLQIGNAWSLHVACGLPVINDFRMLDIQLGGQGAPLVPIGDQLLFGEFDYCINLGGIANISMQQAGQRAAFDICPFNLLLNHFAQKKKMPYDANGSLAKSGKLIPKLLKALNKHRFYKKSGAKSLGREDLASFFDCIDSGEKVPNILHTLVEHYAIQIAECIEAKEARKASVILTGGGAFNRYFVERLEAMLLDKAQILPIGEQVIQFKEALIFAFLGVLRLRNETNTLASVTGADRDSCGGLLIS</sequence>
<dbReference type="Proteomes" id="UP000642809">
    <property type="component" value="Unassembled WGS sequence"/>
</dbReference>
<dbReference type="GO" id="GO:0006040">
    <property type="term" value="P:amino sugar metabolic process"/>
    <property type="evidence" value="ECO:0007669"/>
    <property type="project" value="InterPro"/>
</dbReference>
<reference evidence="1" key="1">
    <citation type="journal article" date="2014" name="Int. J. Syst. Evol. Microbiol.">
        <title>Complete genome sequence of Corynebacterium casei LMG S-19264T (=DSM 44701T), isolated from a smear-ripened cheese.</title>
        <authorList>
            <consortium name="US DOE Joint Genome Institute (JGI-PGF)"/>
            <person name="Walter F."/>
            <person name="Albersmeier A."/>
            <person name="Kalinowski J."/>
            <person name="Ruckert C."/>
        </authorList>
    </citation>
    <scope>NUCLEOTIDE SEQUENCE</scope>
    <source>
        <strain evidence="1">KCTC 23224</strain>
    </source>
</reference>
<proteinExistence type="predicted"/>
<dbReference type="GO" id="GO:0016773">
    <property type="term" value="F:phosphotransferase activity, alcohol group as acceptor"/>
    <property type="evidence" value="ECO:0007669"/>
    <property type="project" value="InterPro"/>
</dbReference>
<reference evidence="1" key="2">
    <citation type="submission" date="2020-09" db="EMBL/GenBank/DDBJ databases">
        <authorList>
            <person name="Sun Q."/>
            <person name="Kim S."/>
        </authorList>
    </citation>
    <scope>NUCLEOTIDE SEQUENCE</scope>
    <source>
        <strain evidence="1">KCTC 23224</strain>
    </source>
</reference>